<feature type="region of interest" description="Disordered" evidence="1">
    <location>
        <begin position="67"/>
        <end position="93"/>
    </location>
</feature>
<gene>
    <name evidence="2" type="ORF">EYF80_045830</name>
</gene>
<name>A0A4Z2FSR3_9TELE</name>
<keyword evidence="3" id="KW-1185">Reference proteome</keyword>
<dbReference type="EMBL" id="SRLO01000933">
    <property type="protein sequence ID" value="TNN43975.1"/>
    <property type="molecule type" value="Genomic_DNA"/>
</dbReference>
<reference evidence="2 3" key="1">
    <citation type="submission" date="2019-03" db="EMBL/GenBank/DDBJ databases">
        <title>First draft genome of Liparis tanakae, snailfish: a comprehensive survey of snailfish specific genes.</title>
        <authorList>
            <person name="Kim W."/>
            <person name="Song I."/>
            <person name="Jeong J.-H."/>
            <person name="Kim D."/>
            <person name="Kim S."/>
            <person name="Ryu S."/>
            <person name="Song J.Y."/>
            <person name="Lee S.K."/>
        </authorList>
    </citation>
    <scope>NUCLEOTIDE SEQUENCE [LARGE SCALE GENOMIC DNA]</scope>
    <source>
        <tissue evidence="2">Muscle</tissue>
    </source>
</reference>
<protein>
    <submittedName>
        <fullName evidence="2">Uncharacterized protein</fullName>
    </submittedName>
</protein>
<dbReference type="Proteomes" id="UP000314294">
    <property type="component" value="Unassembled WGS sequence"/>
</dbReference>
<dbReference type="AlphaFoldDB" id="A0A4Z2FSR3"/>
<accession>A0A4Z2FSR3</accession>
<proteinExistence type="predicted"/>
<evidence type="ECO:0000313" key="3">
    <source>
        <dbReference type="Proteomes" id="UP000314294"/>
    </source>
</evidence>
<sequence length="93" mass="10244">MFPVDLPAAEDSVLTSSSEEYLSSLEAGPLDAEWFQASQSSKVAVTPAHVRRMQLFEDERPDCTLLALHPPDDPARGLGLTPPPLRRLEDQET</sequence>
<evidence type="ECO:0000313" key="2">
    <source>
        <dbReference type="EMBL" id="TNN43975.1"/>
    </source>
</evidence>
<organism evidence="2 3">
    <name type="scientific">Liparis tanakae</name>
    <name type="common">Tanaka's snailfish</name>
    <dbReference type="NCBI Taxonomy" id="230148"/>
    <lineage>
        <taxon>Eukaryota</taxon>
        <taxon>Metazoa</taxon>
        <taxon>Chordata</taxon>
        <taxon>Craniata</taxon>
        <taxon>Vertebrata</taxon>
        <taxon>Euteleostomi</taxon>
        <taxon>Actinopterygii</taxon>
        <taxon>Neopterygii</taxon>
        <taxon>Teleostei</taxon>
        <taxon>Neoteleostei</taxon>
        <taxon>Acanthomorphata</taxon>
        <taxon>Eupercaria</taxon>
        <taxon>Perciformes</taxon>
        <taxon>Cottioidei</taxon>
        <taxon>Cottales</taxon>
        <taxon>Liparidae</taxon>
        <taxon>Liparis</taxon>
    </lineage>
</organism>
<evidence type="ECO:0000256" key="1">
    <source>
        <dbReference type="SAM" id="MobiDB-lite"/>
    </source>
</evidence>
<comment type="caution">
    <text evidence="2">The sequence shown here is derived from an EMBL/GenBank/DDBJ whole genome shotgun (WGS) entry which is preliminary data.</text>
</comment>